<name>A0A8J6P6U1_9BACT</name>
<dbReference type="Proteomes" id="UP000605201">
    <property type="component" value="Unassembled WGS sequence"/>
</dbReference>
<dbReference type="EMBL" id="JACNIG010000337">
    <property type="protein sequence ID" value="MBC8433797.1"/>
    <property type="molecule type" value="Genomic_DNA"/>
</dbReference>
<gene>
    <name evidence="2" type="ORF">H8D96_17950</name>
</gene>
<sequence length="116" mass="13097">MSDILKFENLQDRIIEIRDQKVLLDVDVAEIYGVETKRINEAVKNNPDKFPTGYVIELDKTEWDGLKSKFSTSIKGGKVKLPSAFPEKGLYMLATILKSPILTPKRAFCGLKTACY</sequence>
<comment type="caution">
    <text evidence="2">The sequence shown here is derived from an EMBL/GenBank/DDBJ whole genome shotgun (WGS) entry which is preliminary data.</text>
</comment>
<dbReference type="Pfam" id="PF10543">
    <property type="entry name" value="ORF6N"/>
    <property type="match status" value="1"/>
</dbReference>
<feature type="domain" description="KilA-N DNA-binding" evidence="1">
    <location>
        <begin position="13"/>
        <end position="96"/>
    </location>
</feature>
<dbReference type="AlphaFoldDB" id="A0A8J6P6U1"/>
<protein>
    <submittedName>
        <fullName evidence="2">ORF6N domain-containing protein</fullName>
    </submittedName>
</protein>
<evidence type="ECO:0000313" key="2">
    <source>
        <dbReference type="EMBL" id="MBC8433797.1"/>
    </source>
</evidence>
<proteinExistence type="predicted"/>
<reference evidence="2 3" key="1">
    <citation type="submission" date="2020-08" db="EMBL/GenBank/DDBJ databases">
        <title>Bridging the membrane lipid divide: bacteria of the FCB group superphylum have the potential to synthesize archaeal ether lipids.</title>
        <authorList>
            <person name="Villanueva L."/>
            <person name="Von Meijenfeldt F.A.B."/>
            <person name="Westbye A.B."/>
            <person name="Yadav S."/>
            <person name="Hopmans E.C."/>
            <person name="Dutilh B.E."/>
            <person name="Sinninghe Damste J.S."/>
        </authorList>
    </citation>
    <scope>NUCLEOTIDE SEQUENCE [LARGE SCALE GENOMIC DNA]</scope>
    <source>
        <strain evidence="2">NIOZ-UU17</strain>
    </source>
</reference>
<accession>A0A8J6P6U1</accession>
<dbReference type="InterPro" id="IPR018873">
    <property type="entry name" value="KilA-N_DNA-bd_domain"/>
</dbReference>
<evidence type="ECO:0000313" key="3">
    <source>
        <dbReference type="Proteomes" id="UP000605201"/>
    </source>
</evidence>
<organism evidence="2 3">
    <name type="scientific">Candidatus Desulfatibia vada</name>
    <dbReference type="NCBI Taxonomy" id="2841696"/>
    <lineage>
        <taxon>Bacteria</taxon>
        <taxon>Pseudomonadati</taxon>
        <taxon>Thermodesulfobacteriota</taxon>
        <taxon>Desulfobacteria</taxon>
        <taxon>Desulfobacterales</taxon>
        <taxon>Desulfobacterales incertae sedis</taxon>
        <taxon>Candidatus Desulfatibia</taxon>
    </lineage>
</organism>
<evidence type="ECO:0000259" key="1">
    <source>
        <dbReference type="Pfam" id="PF10543"/>
    </source>
</evidence>